<keyword evidence="3" id="KW-1185">Reference proteome</keyword>
<sequence>MSFRSFSAIGGQQEQGKPMPSQPHSGFLARSESTMSAYSTERHSSRVSYINLLTKFPLTPQKEQISIIIIAGSSFAQRGRQTQE</sequence>
<protein>
    <submittedName>
        <fullName evidence="2">Uncharacterized protein</fullName>
    </submittedName>
</protein>
<reference evidence="2 3" key="1">
    <citation type="submission" date="2017-10" db="EMBL/GenBank/DDBJ databases">
        <title>Bifidobacterium xylocopum sp. nov. and Bifidobacterium aemilianum sp. nov., from the carpenter bee (Xylocopa violacea) digestive tract.</title>
        <authorList>
            <person name="Alberoni D."/>
            <person name="Baffoni L."/>
            <person name="Di Gioia D."/>
            <person name="Gaggia F."/>
            <person name="Biavati B."/>
        </authorList>
    </citation>
    <scope>NUCLEOTIDE SEQUENCE [LARGE SCALE GENOMIC DNA]</scope>
    <source>
        <strain evidence="2 3">XV10</strain>
    </source>
</reference>
<organism evidence="2 3">
    <name type="scientific">Bifidobacterium aemilianum</name>
    <dbReference type="NCBI Taxonomy" id="2493120"/>
    <lineage>
        <taxon>Bacteria</taxon>
        <taxon>Bacillati</taxon>
        <taxon>Actinomycetota</taxon>
        <taxon>Actinomycetes</taxon>
        <taxon>Bifidobacteriales</taxon>
        <taxon>Bifidobacteriaceae</taxon>
        <taxon>Bifidobacterium</taxon>
    </lineage>
</organism>
<evidence type="ECO:0000313" key="2">
    <source>
        <dbReference type="EMBL" id="RBP97447.1"/>
    </source>
</evidence>
<evidence type="ECO:0000256" key="1">
    <source>
        <dbReference type="SAM" id="MobiDB-lite"/>
    </source>
</evidence>
<dbReference type="Proteomes" id="UP000252530">
    <property type="component" value="Unassembled WGS sequence"/>
</dbReference>
<accession>A0A366K806</accession>
<comment type="caution">
    <text evidence="2">The sequence shown here is derived from an EMBL/GenBank/DDBJ whole genome shotgun (WGS) entry which is preliminary data.</text>
</comment>
<feature type="region of interest" description="Disordered" evidence="1">
    <location>
        <begin position="1"/>
        <end position="40"/>
    </location>
</feature>
<dbReference type="AlphaFoldDB" id="A0A366K806"/>
<dbReference type="EMBL" id="PDCG01000006">
    <property type="protein sequence ID" value="RBP97447.1"/>
    <property type="molecule type" value="Genomic_DNA"/>
</dbReference>
<proteinExistence type="predicted"/>
<name>A0A366K806_9BIFI</name>
<evidence type="ECO:0000313" key="3">
    <source>
        <dbReference type="Proteomes" id="UP000252530"/>
    </source>
</evidence>
<gene>
    <name evidence="2" type="ORF">CRD60_06665</name>
</gene>